<sequence length="119" mass="13833">MAGDLKESKSKGRIIYRIILWIAGLASLFVFSLVINQPWILFAITIVALLSKEWLLAFIITGIRGTGIFGAMGEVEMLWITLCIFFIFIWGLFRFFFDTDRFLRKKVRSLHANQKKERV</sequence>
<dbReference type="AlphaFoldDB" id="A0A2K1PBT5"/>
<keyword evidence="1" id="KW-0812">Transmembrane</keyword>
<organism evidence="2 3">
    <name type="scientific">Petrotoga mexicana DSM 14811</name>
    <dbReference type="NCBI Taxonomy" id="1122954"/>
    <lineage>
        <taxon>Bacteria</taxon>
        <taxon>Thermotogati</taxon>
        <taxon>Thermotogota</taxon>
        <taxon>Thermotogae</taxon>
        <taxon>Petrotogales</taxon>
        <taxon>Petrotogaceae</taxon>
        <taxon>Petrotoga</taxon>
    </lineage>
</organism>
<feature type="transmembrane region" description="Helical" evidence="1">
    <location>
        <begin position="75"/>
        <end position="97"/>
    </location>
</feature>
<evidence type="ECO:0000313" key="2">
    <source>
        <dbReference type="EMBL" id="PNS00265.1"/>
    </source>
</evidence>
<feature type="transmembrane region" description="Helical" evidence="1">
    <location>
        <begin position="40"/>
        <end position="63"/>
    </location>
</feature>
<name>A0A2K1PBT5_9BACT</name>
<feature type="transmembrane region" description="Helical" evidence="1">
    <location>
        <begin position="14"/>
        <end position="34"/>
    </location>
</feature>
<protein>
    <submittedName>
        <fullName evidence="2">Uncharacterized protein</fullName>
    </submittedName>
</protein>
<evidence type="ECO:0000256" key="1">
    <source>
        <dbReference type="SAM" id="Phobius"/>
    </source>
</evidence>
<comment type="caution">
    <text evidence="2">The sequence shown here is derived from an EMBL/GenBank/DDBJ whole genome shotgun (WGS) entry which is preliminary data.</text>
</comment>
<dbReference type="Proteomes" id="UP000236604">
    <property type="component" value="Unassembled WGS sequence"/>
</dbReference>
<reference evidence="2 3" key="1">
    <citation type="submission" date="2013-12" db="EMBL/GenBank/DDBJ databases">
        <title>Comparative genomics of Petrotoga isolates.</title>
        <authorList>
            <person name="Nesbo C.L."/>
            <person name="Charchuk R."/>
            <person name="Chow K."/>
        </authorList>
    </citation>
    <scope>NUCLEOTIDE SEQUENCE [LARGE SCALE GENOMIC DNA]</scope>
    <source>
        <strain evidence="2 3">DSM 14811</strain>
    </source>
</reference>
<keyword evidence="1" id="KW-1133">Transmembrane helix</keyword>
<dbReference type="EMBL" id="AZRN01000012">
    <property type="protein sequence ID" value="PNS00265.1"/>
    <property type="molecule type" value="Genomic_DNA"/>
</dbReference>
<dbReference type="RefSeq" id="WP_103076821.1">
    <property type="nucleotide sequence ID" value="NZ_AZRN01000012.1"/>
</dbReference>
<keyword evidence="1" id="KW-0472">Membrane</keyword>
<accession>A0A2K1PBT5</accession>
<keyword evidence="3" id="KW-1185">Reference proteome</keyword>
<evidence type="ECO:0000313" key="3">
    <source>
        <dbReference type="Proteomes" id="UP000236604"/>
    </source>
</evidence>
<gene>
    <name evidence="2" type="ORF">X927_04210</name>
</gene>
<proteinExistence type="predicted"/>